<protein>
    <submittedName>
        <fullName evidence="2">Uncharacterized protein</fullName>
    </submittedName>
</protein>
<proteinExistence type="predicted"/>
<accession>A0A6B3LS75</accession>
<keyword evidence="1" id="KW-0472">Membrane</keyword>
<dbReference type="RefSeq" id="WP_163917031.1">
    <property type="nucleotide sequence ID" value="NZ_JAAGWD010000012.1"/>
</dbReference>
<dbReference type="EMBL" id="JAAGWD010000012">
    <property type="protein sequence ID" value="NEM99682.1"/>
    <property type="molecule type" value="Genomic_DNA"/>
</dbReference>
<keyword evidence="1" id="KW-0812">Transmembrane</keyword>
<reference evidence="2 3" key="1">
    <citation type="submission" date="2020-02" db="EMBL/GenBank/DDBJ databases">
        <authorList>
            <person name="Kim M.K."/>
        </authorList>
    </citation>
    <scope>NUCLEOTIDE SEQUENCE [LARGE SCALE GENOMIC DNA]</scope>
    <source>
        <strain evidence="2 3">BT327</strain>
    </source>
</reference>
<evidence type="ECO:0000256" key="1">
    <source>
        <dbReference type="SAM" id="Phobius"/>
    </source>
</evidence>
<dbReference type="AlphaFoldDB" id="A0A6B3LS75"/>
<feature type="transmembrane region" description="Helical" evidence="1">
    <location>
        <begin position="46"/>
        <end position="65"/>
    </location>
</feature>
<keyword evidence="3" id="KW-1185">Reference proteome</keyword>
<feature type="transmembrane region" description="Helical" evidence="1">
    <location>
        <begin position="17"/>
        <end position="37"/>
    </location>
</feature>
<feature type="transmembrane region" description="Helical" evidence="1">
    <location>
        <begin position="77"/>
        <end position="94"/>
    </location>
</feature>
<organism evidence="2 3">
    <name type="scientific">Pontibacter burrus</name>
    <dbReference type="NCBI Taxonomy" id="2704466"/>
    <lineage>
        <taxon>Bacteria</taxon>
        <taxon>Pseudomonadati</taxon>
        <taxon>Bacteroidota</taxon>
        <taxon>Cytophagia</taxon>
        <taxon>Cytophagales</taxon>
        <taxon>Hymenobacteraceae</taxon>
        <taxon>Pontibacter</taxon>
    </lineage>
</organism>
<keyword evidence="1" id="KW-1133">Transmembrane helix</keyword>
<sequence>MVNTLILLDGALKGLDSLFYILGCSLLAGVFFPILAWKERNILTQILGLASSLVIGALACFFTFFETYGGSNPMASFAMFLWGWTGLALFMTFYPKKKKGVHIESNYVREFREKEQNAAPSKD</sequence>
<name>A0A6B3LS75_9BACT</name>
<comment type="caution">
    <text evidence="2">The sequence shown here is derived from an EMBL/GenBank/DDBJ whole genome shotgun (WGS) entry which is preliminary data.</text>
</comment>
<evidence type="ECO:0000313" key="3">
    <source>
        <dbReference type="Proteomes" id="UP000474777"/>
    </source>
</evidence>
<evidence type="ECO:0000313" key="2">
    <source>
        <dbReference type="EMBL" id="NEM99682.1"/>
    </source>
</evidence>
<dbReference type="Proteomes" id="UP000474777">
    <property type="component" value="Unassembled WGS sequence"/>
</dbReference>
<gene>
    <name evidence="2" type="ORF">GXP69_18440</name>
</gene>